<sequence>MAWQAEGLSLGVERTDQYVDDIMLIHHQLAPPLFFHATPGTLPSIDGPSFSTSNHGLPLPIHPTSITQGRACRWQGLCDRTISALSPGRVMEHLRRYHLNTLPAGTMTHCCWVMKDGTLCGKQVISRNIGKHVAAVHLKSTARKCDRCGRVMSRSDSLWCHVKTCHGGGK</sequence>
<evidence type="ECO:0000313" key="3">
    <source>
        <dbReference type="EMBL" id="KAF9819553.1"/>
    </source>
</evidence>
<name>A0A8H7P8F2_9APHY</name>
<reference evidence="3" key="2">
    <citation type="journal article" name="Front. Microbiol.">
        <title>Degradative Capacity of Two Strains of Rhodonia placenta: From Phenotype to Genotype.</title>
        <authorList>
            <person name="Kolle M."/>
            <person name="Horta M.A.C."/>
            <person name="Nowrousian M."/>
            <person name="Ohm R.A."/>
            <person name="Benz J.P."/>
            <person name="Pilgard A."/>
        </authorList>
    </citation>
    <scope>NUCLEOTIDE SEQUENCE</scope>
    <source>
        <strain evidence="3">FPRL280</strain>
    </source>
</reference>
<dbReference type="PROSITE" id="PS00028">
    <property type="entry name" value="ZINC_FINGER_C2H2_1"/>
    <property type="match status" value="1"/>
</dbReference>
<comment type="caution">
    <text evidence="3">The sequence shown here is derived from an EMBL/GenBank/DDBJ whole genome shotgun (WGS) entry which is preliminary data.</text>
</comment>
<dbReference type="PROSITE" id="PS50157">
    <property type="entry name" value="ZINC_FINGER_C2H2_2"/>
    <property type="match status" value="1"/>
</dbReference>
<evidence type="ECO:0000256" key="1">
    <source>
        <dbReference type="PROSITE-ProRule" id="PRU00042"/>
    </source>
</evidence>
<dbReference type="Proteomes" id="UP000639403">
    <property type="component" value="Unassembled WGS sequence"/>
</dbReference>
<keyword evidence="1" id="KW-0479">Metal-binding</keyword>
<evidence type="ECO:0000313" key="4">
    <source>
        <dbReference type="Proteomes" id="UP000639403"/>
    </source>
</evidence>
<proteinExistence type="predicted"/>
<protein>
    <recommendedName>
        <fullName evidence="2">C2H2-type domain-containing protein</fullName>
    </recommendedName>
</protein>
<organism evidence="3 4">
    <name type="scientific">Rhodonia placenta</name>
    <dbReference type="NCBI Taxonomy" id="104341"/>
    <lineage>
        <taxon>Eukaryota</taxon>
        <taxon>Fungi</taxon>
        <taxon>Dikarya</taxon>
        <taxon>Basidiomycota</taxon>
        <taxon>Agaricomycotina</taxon>
        <taxon>Agaricomycetes</taxon>
        <taxon>Polyporales</taxon>
        <taxon>Adustoporiaceae</taxon>
        <taxon>Rhodonia</taxon>
    </lineage>
</organism>
<evidence type="ECO:0000259" key="2">
    <source>
        <dbReference type="PROSITE" id="PS50157"/>
    </source>
</evidence>
<reference evidence="3" key="1">
    <citation type="submission" date="2020-11" db="EMBL/GenBank/DDBJ databases">
        <authorList>
            <person name="Koelle M."/>
            <person name="Horta M.A.C."/>
            <person name="Nowrousian M."/>
            <person name="Ohm R.A."/>
            <person name="Benz P."/>
            <person name="Pilgard A."/>
        </authorList>
    </citation>
    <scope>NUCLEOTIDE SEQUENCE</scope>
    <source>
        <strain evidence="3">FPRL280</strain>
    </source>
</reference>
<dbReference type="AlphaFoldDB" id="A0A8H7P8F2"/>
<dbReference type="GO" id="GO:0008270">
    <property type="term" value="F:zinc ion binding"/>
    <property type="evidence" value="ECO:0007669"/>
    <property type="project" value="UniProtKB-KW"/>
</dbReference>
<keyword evidence="1" id="KW-0862">Zinc</keyword>
<accession>A0A8H7P8F2</accession>
<dbReference type="InterPro" id="IPR013087">
    <property type="entry name" value="Znf_C2H2_type"/>
</dbReference>
<feature type="domain" description="C2H2-type" evidence="2">
    <location>
        <begin position="143"/>
        <end position="170"/>
    </location>
</feature>
<gene>
    <name evidence="3" type="ORF">IEO21_02017</name>
</gene>
<dbReference type="EMBL" id="JADOXO010000017">
    <property type="protein sequence ID" value="KAF9819553.1"/>
    <property type="molecule type" value="Genomic_DNA"/>
</dbReference>
<keyword evidence="1" id="KW-0863">Zinc-finger</keyword>